<evidence type="ECO:0000256" key="1">
    <source>
        <dbReference type="ARBA" id="ARBA00004651"/>
    </source>
</evidence>
<feature type="transmembrane region" description="Helical" evidence="6">
    <location>
        <begin position="42"/>
        <end position="63"/>
    </location>
</feature>
<dbReference type="Pfam" id="PF00528">
    <property type="entry name" value="BPD_transp_1"/>
    <property type="match status" value="1"/>
</dbReference>
<dbReference type="InterPro" id="IPR000515">
    <property type="entry name" value="MetI-like"/>
</dbReference>
<gene>
    <name evidence="8" type="ORF">KQI86_14135</name>
</gene>
<comment type="caution">
    <text evidence="8">The sequence shown here is derived from an EMBL/GenBank/DDBJ whole genome shotgun (WGS) entry which is preliminary data.</text>
</comment>
<dbReference type="RefSeq" id="WP_216440002.1">
    <property type="nucleotide sequence ID" value="NZ_JAHLQF010000003.1"/>
</dbReference>
<evidence type="ECO:0000259" key="7">
    <source>
        <dbReference type="PROSITE" id="PS50928"/>
    </source>
</evidence>
<organism evidence="8 9">
    <name type="scientific">Clostridium mobile</name>
    <dbReference type="NCBI Taxonomy" id="2841512"/>
    <lineage>
        <taxon>Bacteria</taxon>
        <taxon>Bacillati</taxon>
        <taxon>Bacillota</taxon>
        <taxon>Clostridia</taxon>
        <taxon>Eubacteriales</taxon>
        <taxon>Clostridiaceae</taxon>
        <taxon>Clostridium</taxon>
    </lineage>
</organism>
<feature type="domain" description="ABC transmembrane type-1" evidence="7">
    <location>
        <begin position="120"/>
        <end position="310"/>
    </location>
</feature>
<feature type="transmembrane region" description="Helical" evidence="6">
    <location>
        <begin position="122"/>
        <end position="143"/>
    </location>
</feature>
<keyword evidence="3 6" id="KW-0812">Transmembrane</keyword>
<feature type="transmembrane region" description="Helical" evidence="6">
    <location>
        <begin position="155"/>
        <end position="178"/>
    </location>
</feature>
<dbReference type="PROSITE" id="PS50928">
    <property type="entry name" value="ABC_TM1"/>
    <property type="match status" value="1"/>
</dbReference>
<dbReference type="Pfam" id="PF12911">
    <property type="entry name" value="OppC_N"/>
    <property type="match status" value="1"/>
</dbReference>
<accession>A0ABS6EJQ7</accession>
<protein>
    <submittedName>
        <fullName evidence="8">ABC transporter permease</fullName>
    </submittedName>
</protein>
<dbReference type="InterPro" id="IPR050366">
    <property type="entry name" value="BP-dependent_transpt_permease"/>
</dbReference>
<comment type="subcellular location">
    <subcellularLocation>
        <location evidence="1 6">Cell membrane</location>
        <topology evidence="1 6">Multi-pass membrane protein</topology>
    </subcellularLocation>
</comment>
<keyword evidence="4 6" id="KW-1133">Transmembrane helix</keyword>
<feature type="transmembrane region" description="Helical" evidence="6">
    <location>
        <begin position="184"/>
        <end position="203"/>
    </location>
</feature>
<dbReference type="EMBL" id="JAHLQF010000003">
    <property type="protein sequence ID" value="MBU5485459.1"/>
    <property type="molecule type" value="Genomic_DNA"/>
</dbReference>
<evidence type="ECO:0000256" key="3">
    <source>
        <dbReference type="ARBA" id="ARBA00022692"/>
    </source>
</evidence>
<name>A0ABS6EJQ7_9CLOT</name>
<evidence type="ECO:0000256" key="5">
    <source>
        <dbReference type="ARBA" id="ARBA00023136"/>
    </source>
</evidence>
<evidence type="ECO:0000256" key="4">
    <source>
        <dbReference type="ARBA" id="ARBA00022989"/>
    </source>
</evidence>
<dbReference type="Proteomes" id="UP000726170">
    <property type="component" value="Unassembled WGS sequence"/>
</dbReference>
<evidence type="ECO:0000313" key="8">
    <source>
        <dbReference type="EMBL" id="MBU5485459.1"/>
    </source>
</evidence>
<reference evidence="8 9" key="1">
    <citation type="submission" date="2021-06" db="EMBL/GenBank/DDBJ databases">
        <authorList>
            <person name="Sun Q."/>
            <person name="Li D."/>
        </authorList>
    </citation>
    <scope>NUCLEOTIDE SEQUENCE [LARGE SCALE GENOMIC DNA]</scope>
    <source>
        <strain evidence="8 9">MSJ-11</strain>
    </source>
</reference>
<proteinExistence type="inferred from homology"/>
<dbReference type="PANTHER" id="PTHR43386">
    <property type="entry name" value="OLIGOPEPTIDE TRANSPORT SYSTEM PERMEASE PROTEIN APPC"/>
    <property type="match status" value="1"/>
</dbReference>
<feature type="transmembrane region" description="Helical" evidence="6">
    <location>
        <begin position="242"/>
        <end position="267"/>
    </location>
</feature>
<evidence type="ECO:0000313" key="9">
    <source>
        <dbReference type="Proteomes" id="UP000726170"/>
    </source>
</evidence>
<feature type="transmembrane region" description="Helical" evidence="6">
    <location>
        <begin position="287"/>
        <end position="310"/>
    </location>
</feature>
<dbReference type="InterPro" id="IPR025966">
    <property type="entry name" value="OppC_N"/>
</dbReference>
<dbReference type="CDD" id="cd06261">
    <property type="entry name" value="TM_PBP2"/>
    <property type="match status" value="1"/>
</dbReference>
<evidence type="ECO:0000256" key="6">
    <source>
        <dbReference type="RuleBase" id="RU363032"/>
    </source>
</evidence>
<keyword evidence="9" id="KW-1185">Reference proteome</keyword>
<evidence type="ECO:0000256" key="2">
    <source>
        <dbReference type="ARBA" id="ARBA00022448"/>
    </source>
</evidence>
<comment type="similarity">
    <text evidence="6">Belongs to the binding-protein-dependent transport system permease family.</text>
</comment>
<sequence>MAELSKEKFQIIGCVDGDAEAIVRPNLTYWQDAWRRLKQNKIAIFSLILLSVISIMCIIGPYLGKLISGVDYTIQNHVAEAINAKPGTLNINEKGEQIGTYIFGTDHLGRDMFGRLWKGGRASIIIGLVGTLIEVLVGALYGGISGYFGGLVDDIMMRIVEILNSIPYMIVVILMAVLFEKQGILTILLALCITGWTGMARLIRGQVMQLKESEYVLAAQALGAGSKRVIYKHLIPNTIGIIIVYMTFDIPSFIFAEAFLSFIGLGIQPPKTSWGAMASFGQQVMDFYPHELLFPAVAISLTMLSFNLLGDGLRDALDPKLRQ</sequence>
<keyword evidence="2 6" id="KW-0813">Transport</keyword>
<keyword evidence="5 6" id="KW-0472">Membrane</keyword>
<dbReference type="PANTHER" id="PTHR43386:SF22">
    <property type="entry name" value="OLIGOPEPTIDE TRANSPORT SYSTEM PERMEASE PROTEIN OPPC"/>
    <property type="match status" value="1"/>
</dbReference>